<reference evidence="1" key="1">
    <citation type="journal article" date="2015" name="Nature">
        <title>Complex archaea that bridge the gap between prokaryotes and eukaryotes.</title>
        <authorList>
            <person name="Spang A."/>
            <person name="Saw J.H."/>
            <person name="Jorgensen S.L."/>
            <person name="Zaremba-Niedzwiedzka K."/>
            <person name="Martijn J."/>
            <person name="Lind A.E."/>
            <person name="van Eijk R."/>
            <person name="Schleper C."/>
            <person name="Guy L."/>
            <person name="Ettema T.J."/>
        </authorList>
    </citation>
    <scope>NUCLEOTIDE SEQUENCE</scope>
</reference>
<sequence>WSGLISWLVLCGGCKWNIINSRSSNKANNPLMKMNVMNENGKERLVKRKKELHLDLNSKKDIHNIILVEHILRKVKNVLRNGKNGEQNKYFQKKILQ</sequence>
<dbReference type="AlphaFoldDB" id="A0A0F8ZMU5"/>
<feature type="non-terminal residue" evidence="1">
    <location>
        <position position="1"/>
    </location>
</feature>
<comment type="caution">
    <text evidence="1">The sequence shown here is derived from an EMBL/GenBank/DDBJ whole genome shotgun (WGS) entry which is preliminary data.</text>
</comment>
<dbReference type="EMBL" id="LAZR01050459">
    <property type="protein sequence ID" value="KKK87310.1"/>
    <property type="molecule type" value="Genomic_DNA"/>
</dbReference>
<proteinExistence type="predicted"/>
<name>A0A0F8ZMU5_9ZZZZ</name>
<organism evidence="1">
    <name type="scientific">marine sediment metagenome</name>
    <dbReference type="NCBI Taxonomy" id="412755"/>
    <lineage>
        <taxon>unclassified sequences</taxon>
        <taxon>metagenomes</taxon>
        <taxon>ecological metagenomes</taxon>
    </lineage>
</organism>
<protein>
    <submittedName>
        <fullName evidence="1">Uncharacterized protein</fullName>
    </submittedName>
</protein>
<accession>A0A0F8ZMU5</accession>
<evidence type="ECO:0000313" key="1">
    <source>
        <dbReference type="EMBL" id="KKK87310.1"/>
    </source>
</evidence>
<gene>
    <name evidence="1" type="ORF">LCGC14_2754490</name>
</gene>